<evidence type="ECO:0000313" key="4">
    <source>
        <dbReference type="EMBL" id="URA10964.1"/>
    </source>
</evidence>
<dbReference type="AlphaFoldDB" id="A0AAX3BF58"/>
<evidence type="ECO:0000313" key="5">
    <source>
        <dbReference type="Proteomes" id="UP001056539"/>
    </source>
</evidence>
<dbReference type="KEGG" id="taqu:KDW03_03940"/>
<dbReference type="EMBL" id="CP073355">
    <property type="protein sequence ID" value="URA10964.1"/>
    <property type="molecule type" value="Genomic_DNA"/>
</dbReference>
<dbReference type="Pfam" id="PF00072">
    <property type="entry name" value="Response_reg"/>
    <property type="match status" value="1"/>
</dbReference>
<dbReference type="PANTHER" id="PTHR44591:SF3">
    <property type="entry name" value="RESPONSE REGULATORY DOMAIN-CONTAINING PROTEIN"/>
    <property type="match status" value="1"/>
</dbReference>
<reference evidence="4" key="1">
    <citation type="submission" date="2021-04" db="EMBL/GenBank/DDBJ databases">
        <authorList>
            <person name="Postec A."/>
        </authorList>
    </citation>
    <scope>NUCLEOTIDE SEQUENCE</scope>
    <source>
        <strain evidence="4">F1F22</strain>
    </source>
</reference>
<feature type="modified residue" description="4-aspartylphosphate" evidence="2">
    <location>
        <position position="61"/>
    </location>
</feature>
<reference evidence="4" key="2">
    <citation type="submission" date="2022-06" db="EMBL/GenBank/DDBJ databases">
        <title>Thermospira aquatica gen. nov., sp. nov.</title>
        <authorList>
            <person name="Ben Ali Gam Z."/>
            <person name="Labat M."/>
        </authorList>
    </citation>
    <scope>NUCLEOTIDE SEQUENCE</scope>
    <source>
        <strain evidence="4">F1F22</strain>
    </source>
</reference>
<dbReference type="Proteomes" id="UP001056539">
    <property type="component" value="Chromosome"/>
</dbReference>
<dbReference type="InterPro" id="IPR050595">
    <property type="entry name" value="Bact_response_regulator"/>
</dbReference>
<sequence length="156" mass="17961">MQIKNEILDSSVVIVDDSITSLKNIERTLRSAGFTNIQTFQQESRALVTLMTHPPDIVLLDMILQNTTAVDVLKTLKTNIKTRNLPVIVLSHFQDQKLILQCLELGADDFISKESNPLEMLIRINNILTKNYYMKNLSEKNRRLEEDIRFAAFKKI</sequence>
<protein>
    <submittedName>
        <fullName evidence="4">Response regulator</fullName>
    </submittedName>
</protein>
<dbReference type="InterPro" id="IPR001789">
    <property type="entry name" value="Sig_transdc_resp-reg_receiver"/>
</dbReference>
<keyword evidence="5" id="KW-1185">Reference proteome</keyword>
<gene>
    <name evidence="4" type="ORF">KDW03_03940</name>
</gene>
<evidence type="ECO:0000259" key="3">
    <source>
        <dbReference type="PROSITE" id="PS50110"/>
    </source>
</evidence>
<dbReference type="GO" id="GO:0000160">
    <property type="term" value="P:phosphorelay signal transduction system"/>
    <property type="evidence" value="ECO:0007669"/>
    <property type="project" value="InterPro"/>
</dbReference>
<evidence type="ECO:0000256" key="1">
    <source>
        <dbReference type="ARBA" id="ARBA00022553"/>
    </source>
</evidence>
<dbReference type="RefSeq" id="WP_271436094.1">
    <property type="nucleotide sequence ID" value="NZ_CP073355.1"/>
</dbReference>
<proteinExistence type="predicted"/>
<dbReference type="SMART" id="SM00448">
    <property type="entry name" value="REC"/>
    <property type="match status" value="1"/>
</dbReference>
<dbReference type="PROSITE" id="PS50110">
    <property type="entry name" value="RESPONSE_REGULATORY"/>
    <property type="match status" value="1"/>
</dbReference>
<dbReference type="InterPro" id="IPR011006">
    <property type="entry name" value="CheY-like_superfamily"/>
</dbReference>
<feature type="domain" description="Response regulatory" evidence="3">
    <location>
        <begin position="11"/>
        <end position="128"/>
    </location>
</feature>
<dbReference type="Gene3D" id="3.40.50.2300">
    <property type="match status" value="1"/>
</dbReference>
<dbReference type="PANTHER" id="PTHR44591">
    <property type="entry name" value="STRESS RESPONSE REGULATOR PROTEIN 1"/>
    <property type="match status" value="1"/>
</dbReference>
<keyword evidence="1 2" id="KW-0597">Phosphoprotein</keyword>
<accession>A0AAX3BF58</accession>
<organism evidence="4 5">
    <name type="scientific">Thermospira aquatica</name>
    <dbReference type="NCBI Taxonomy" id="2828656"/>
    <lineage>
        <taxon>Bacteria</taxon>
        <taxon>Pseudomonadati</taxon>
        <taxon>Spirochaetota</taxon>
        <taxon>Spirochaetia</taxon>
        <taxon>Brevinematales</taxon>
        <taxon>Thermospiraceae</taxon>
        <taxon>Thermospira</taxon>
    </lineage>
</organism>
<evidence type="ECO:0000256" key="2">
    <source>
        <dbReference type="PROSITE-ProRule" id="PRU00169"/>
    </source>
</evidence>
<dbReference type="SUPFAM" id="SSF52172">
    <property type="entry name" value="CheY-like"/>
    <property type="match status" value="1"/>
</dbReference>
<name>A0AAX3BF58_9SPIR</name>